<dbReference type="InterPro" id="IPR042099">
    <property type="entry name" value="ANL_N_sf"/>
</dbReference>
<dbReference type="GO" id="GO:0016020">
    <property type="term" value="C:membrane"/>
    <property type="evidence" value="ECO:0007669"/>
    <property type="project" value="UniProtKB-SubCell"/>
</dbReference>
<feature type="domain" description="AMP-binding enzyme C-terminal" evidence="8">
    <location>
        <begin position="358"/>
        <end position="434"/>
    </location>
</feature>
<dbReference type="InterPro" id="IPR025110">
    <property type="entry name" value="AMP-bd_C"/>
</dbReference>
<proteinExistence type="predicted"/>
<evidence type="ECO:0000259" key="8">
    <source>
        <dbReference type="Pfam" id="PF13193"/>
    </source>
</evidence>
<keyword evidence="3 9" id="KW-0436">Ligase</keyword>
<dbReference type="Pfam" id="PF13193">
    <property type="entry name" value="AMP-binding_C"/>
    <property type="match status" value="1"/>
</dbReference>
<dbReference type="AlphaFoldDB" id="A0A1S7LPQ9"/>
<dbReference type="SUPFAM" id="SSF56801">
    <property type="entry name" value="Acetyl-CoA synthetase-like"/>
    <property type="match status" value="1"/>
</dbReference>
<comment type="subcellular location">
    <subcellularLocation>
        <location evidence="1">Membrane</location>
        <topology evidence="1">Peripheral membrane protein</topology>
    </subcellularLocation>
</comment>
<dbReference type="Gene3D" id="3.40.50.12780">
    <property type="entry name" value="N-terminal domain of ligase-like"/>
    <property type="match status" value="1"/>
</dbReference>
<evidence type="ECO:0000256" key="6">
    <source>
        <dbReference type="ARBA" id="ARBA00042773"/>
    </source>
</evidence>
<dbReference type="InterPro" id="IPR050237">
    <property type="entry name" value="ATP-dep_AMP-bd_enzyme"/>
</dbReference>
<comment type="pathway">
    <text evidence="2">Lipid metabolism; fatty acid beta-oxidation.</text>
</comment>
<evidence type="ECO:0000259" key="7">
    <source>
        <dbReference type="Pfam" id="PF00501"/>
    </source>
</evidence>
<gene>
    <name evidence="9" type="ORF">MAGMO_3648</name>
</gene>
<name>A0A1S7LPQ9_MAGMO</name>
<evidence type="ECO:0000256" key="1">
    <source>
        <dbReference type="ARBA" id="ARBA00004170"/>
    </source>
</evidence>
<dbReference type="Pfam" id="PF00501">
    <property type="entry name" value="AMP-binding"/>
    <property type="match status" value="1"/>
</dbReference>
<dbReference type="PANTHER" id="PTHR43767:SF8">
    <property type="entry name" value="LONG-CHAIN-FATTY-ACID--COA LIGASE"/>
    <property type="match status" value="1"/>
</dbReference>
<dbReference type="InterPro" id="IPR000873">
    <property type="entry name" value="AMP-dep_synth/lig_dom"/>
</dbReference>
<reference evidence="9" key="1">
    <citation type="submission" date="2015-04" db="EMBL/GenBank/DDBJ databases">
        <authorList>
            <person name="Syromyatnikov M.Y."/>
            <person name="Popov V.N."/>
        </authorList>
    </citation>
    <scope>NUCLEOTIDE SEQUENCE</scope>
    <source>
        <strain evidence="9">MO-1</strain>
    </source>
</reference>
<dbReference type="PANTHER" id="PTHR43767">
    <property type="entry name" value="LONG-CHAIN-FATTY-ACID--COA LIGASE"/>
    <property type="match status" value="1"/>
</dbReference>
<evidence type="ECO:0000256" key="2">
    <source>
        <dbReference type="ARBA" id="ARBA00005005"/>
    </source>
</evidence>
<organism evidence="9">
    <name type="scientific">Magnetococcus massalia (strain MO-1)</name>
    <dbReference type="NCBI Taxonomy" id="451514"/>
    <lineage>
        <taxon>Bacteria</taxon>
        <taxon>Pseudomonadati</taxon>
        <taxon>Pseudomonadota</taxon>
        <taxon>Magnetococcia</taxon>
        <taxon>Magnetococcales</taxon>
        <taxon>Magnetococcaceae</taxon>
        <taxon>Magnetococcus</taxon>
    </lineage>
</organism>
<protein>
    <recommendedName>
        <fullName evidence="5">Long-chain-fatty-acid--CoA ligase</fullName>
        <ecNumber evidence="4">6.2.1.3</ecNumber>
    </recommendedName>
    <alternativeName>
        <fullName evidence="6">Long-chain acyl-CoA synthetase</fullName>
    </alternativeName>
</protein>
<evidence type="ECO:0000256" key="3">
    <source>
        <dbReference type="ARBA" id="ARBA00022598"/>
    </source>
</evidence>
<dbReference type="EMBL" id="LO017727">
    <property type="protein sequence ID" value="CRH07781.1"/>
    <property type="molecule type" value="Genomic_DNA"/>
</dbReference>
<evidence type="ECO:0000256" key="5">
    <source>
        <dbReference type="ARBA" id="ARBA00039545"/>
    </source>
</evidence>
<sequence length="439" mass="49067">MSVSALLDRLFLHPSEHPWLIDTERAHRYGALRDQLTQCRSQWPDLAGHKVGLVCGPLQQMLPSLLALHQVGAWPFLLDPATASPTALAESEGWVGWISSIDNQFHPLAEQTPHTAHRQNLTFYTSGSTGRPKAVTHQWSRMVAPAKIEPHYATTRWLMSYPGWLYAGLQVIMQVLLNGATLVVPDSTEPHLLAQTMADKAVTHASGTPTFWRRLLVFGQGSVWHQSLQQITLGGEAVDQPLLTGLRERVGEGVRITHIFATSEHGRCFSVSDGLAGFPVAFLQQDEVDGVSLELREERLWIRPKHGMLGYESAQDVMEEGWRPTGDRVVIEKERVLFLGREGDLLNVGGHKVWPEQVEAKLRAVWGVVELRLYGHPSQLTGVIPALEVVAAPNIETAELEKRLRQTGQRQLAPYERPRLFKFVSQLSTRSSGKMQRSQ</sequence>
<dbReference type="Gene3D" id="3.30.300.30">
    <property type="match status" value="1"/>
</dbReference>
<dbReference type="GO" id="GO:0004467">
    <property type="term" value="F:long-chain fatty acid-CoA ligase activity"/>
    <property type="evidence" value="ECO:0007669"/>
    <property type="project" value="UniProtKB-EC"/>
</dbReference>
<evidence type="ECO:0000256" key="4">
    <source>
        <dbReference type="ARBA" id="ARBA00026121"/>
    </source>
</evidence>
<evidence type="ECO:0000313" key="9">
    <source>
        <dbReference type="EMBL" id="CRH07781.1"/>
    </source>
</evidence>
<dbReference type="CDD" id="cd04433">
    <property type="entry name" value="AFD_class_I"/>
    <property type="match status" value="1"/>
</dbReference>
<dbReference type="InterPro" id="IPR045851">
    <property type="entry name" value="AMP-bd_C_sf"/>
</dbReference>
<accession>A0A1S7LPQ9</accession>
<dbReference type="EC" id="6.2.1.3" evidence="4"/>
<feature type="domain" description="AMP-dependent synthetase/ligase" evidence="7">
    <location>
        <begin position="100"/>
        <end position="270"/>
    </location>
</feature>